<keyword evidence="3" id="KW-1185">Reference proteome</keyword>
<dbReference type="Proteomes" id="UP000274429">
    <property type="component" value="Unassembled WGS sequence"/>
</dbReference>
<evidence type="ECO:0000313" key="2">
    <source>
        <dbReference type="EMBL" id="VDM26461.1"/>
    </source>
</evidence>
<sequence>MTETGVEAEFALEEPSLSYHRLGNDLLGSCAENEITIVAAHWKFIVLGHKDGTVNIFDHLGNLVQNGFYKKHFCPINQISISDDDNFVATCADDGFVFIYSLSEPEHGELLNLNRPIKALAISPNYSKTRKLITGGKSVRVGFGLIDLVWSVADTLDPLTNSSIPVLFNELLSNITQFEGERESDNEPFDS</sequence>
<dbReference type="OrthoDB" id="244107at2759"/>
<dbReference type="Gene3D" id="2.130.10.10">
    <property type="entry name" value="YVTN repeat-like/Quinoprotein amine dehydrogenase"/>
    <property type="match status" value="1"/>
</dbReference>
<dbReference type="InterPro" id="IPR057780">
    <property type="entry name" value="Beta-prop_Vps41"/>
</dbReference>
<reference evidence="2 3" key="2">
    <citation type="submission" date="2018-11" db="EMBL/GenBank/DDBJ databases">
        <authorList>
            <consortium name="Pathogen Informatics"/>
        </authorList>
    </citation>
    <scope>NUCLEOTIDE SEQUENCE [LARGE SCALE GENOMIC DNA]</scope>
</reference>
<reference evidence="4" key="1">
    <citation type="submission" date="2017-02" db="UniProtKB">
        <authorList>
            <consortium name="WormBaseParasite"/>
        </authorList>
    </citation>
    <scope>IDENTIFICATION</scope>
</reference>
<proteinExistence type="predicted"/>
<organism evidence="4">
    <name type="scientific">Hydatigena taeniaeformis</name>
    <name type="common">Feline tapeworm</name>
    <name type="synonym">Taenia taeniaeformis</name>
    <dbReference type="NCBI Taxonomy" id="6205"/>
    <lineage>
        <taxon>Eukaryota</taxon>
        <taxon>Metazoa</taxon>
        <taxon>Spiralia</taxon>
        <taxon>Lophotrochozoa</taxon>
        <taxon>Platyhelminthes</taxon>
        <taxon>Cestoda</taxon>
        <taxon>Eucestoda</taxon>
        <taxon>Cyclophyllidea</taxon>
        <taxon>Taeniidae</taxon>
        <taxon>Hydatigera</taxon>
    </lineage>
</organism>
<dbReference type="Pfam" id="PF23411">
    <property type="entry name" value="Beta-prop_Vps41"/>
    <property type="match status" value="1"/>
</dbReference>
<feature type="domain" description="Vps41 beta-propeller" evidence="1">
    <location>
        <begin position="17"/>
        <end position="140"/>
    </location>
</feature>
<dbReference type="WBParaSite" id="TTAC_0000521801-mRNA-1">
    <property type="protein sequence ID" value="TTAC_0000521801-mRNA-1"/>
    <property type="gene ID" value="TTAC_0000521801"/>
</dbReference>
<dbReference type="InterPro" id="IPR015943">
    <property type="entry name" value="WD40/YVTN_repeat-like_dom_sf"/>
</dbReference>
<accession>A0A0R3WWS8</accession>
<dbReference type="AlphaFoldDB" id="A0A0R3WWS8"/>
<gene>
    <name evidence="2" type="ORF">TTAC_LOCUS5203</name>
</gene>
<evidence type="ECO:0000313" key="3">
    <source>
        <dbReference type="Proteomes" id="UP000274429"/>
    </source>
</evidence>
<evidence type="ECO:0000259" key="1">
    <source>
        <dbReference type="Pfam" id="PF23411"/>
    </source>
</evidence>
<dbReference type="STRING" id="6205.A0A0R3WWS8"/>
<protein>
    <submittedName>
        <fullName evidence="4">WD_REPEATS_REGION domain-containing protein</fullName>
    </submittedName>
</protein>
<dbReference type="EMBL" id="UYWX01006576">
    <property type="protein sequence ID" value="VDM26461.1"/>
    <property type="molecule type" value="Genomic_DNA"/>
</dbReference>
<evidence type="ECO:0000313" key="4">
    <source>
        <dbReference type="WBParaSite" id="TTAC_0000521801-mRNA-1"/>
    </source>
</evidence>
<dbReference type="SUPFAM" id="SSF50978">
    <property type="entry name" value="WD40 repeat-like"/>
    <property type="match status" value="1"/>
</dbReference>
<dbReference type="InterPro" id="IPR036322">
    <property type="entry name" value="WD40_repeat_dom_sf"/>
</dbReference>
<name>A0A0R3WWS8_HYDTA</name>